<dbReference type="PRINTS" id="PR01415">
    <property type="entry name" value="ANKYRIN"/>
</dbReference>
<keyword evidence="2 3" id="KW-0040">ANK repeat</keyword>
<evidence type="ECO:0000256" key="3">
    <source>
        <dbReference type="PROSITE-ProRule" id="PRU00023"/>
    </source>
</evidence>
<dbReference type="Pfam" id="PF24883">
    <property type="entry name" value="NPHP3_N"/>
    <property type="match status" value="1"/>
</dbReference>
<proteinExistence type="predicted"/>
<dbReference type="InterPro" id="IPR056884">
    <property type="entry name" value="NPHP3-like_N"/>
</dbReference>
<evidence type="ECO:0000259" key="5">
    <source>
        <dbReference type="Pfam" id="PF17111"/>
    </source>
</evidence>
<dbReference type="Pfam" id="PF17111">
    <property type="entry name" value="PigL_N"/>
    <property type="match status" value="1"/>
</dbReference>
<dbReference type="Pfam" id="PF22939">
    <property type="entry name" value="WHD_GPIID"/>
    <property type="match status" value="1"/>
</dbReference>
<keyword evidence="1" id="KW-0677">Repeat</keyword>
<dbReference type="SUPFAM" id="SSF48403">
    <property type="entry name" value="Ankyrin repeat"/>
    <property type="match status" value="2"/>
</dbReference>
<dbReference type="Pfam" id="PF12796">
    <property type="entry name" value="Ank_2"/>
    <property type="match status" value="5"/>
</dbReference>
<evidence type="ECO:0000259" key="7">
    <source>
        <dbReference type="Pfam" id="PF24883"/>
    </source>
</evidence>
<protein>
    <recommendedName>
        <fullName evidence="10">Fungal N-terminal domain-containing protein</fullName>
    </recommendedName>
</protein>
<dbReference type="InterPro" id="IPR054471">
    <property type="entry name" value="GPIID_WHD"/>
</dbReference>
<feature type="repeat" description="ANK" evidence="3">
    <location>
        <begin position="745"/>
        <end position="777"/>
    </location>
</feature>
<reference evidence="8 9" key="1">
    <citation type="submission" date="2023-08" db="EMBL/GenBank/DDBJ databases">
        <title>Black Yeasts Isolated from many extreme environments.</title>
        <authorList>
            <person name="Coleine C."/>
            <person name="Stajich J.E."/>
            <person name="Selbmann L."/>
        </authorList>
    </citation>
    <scope>NUCLEOTIDE SEQUENCE [LARGE SCALE GENOMIC DNA]</scope>
    <source>
        <strain evidence="8 9">CCFEE 6328</strain>
    </source>
</reference>
<feature type="region of interest" description="Disordered" evidence="4">
    <location>
        <begin position="1236"/>
        <end position="1269"/>
    </location>
</feature>
<dbReference type="InterPro" id="IPR050889">
    <property type="entry name" value="Dendritic_Spine_Reg/Scaffold"/>
</dbReference>
<dbReference type="SMART" id="SM00248">
    <property type="entry name" value="ANK"/>
    <property type="match status" value="13"/>
</dbReference>
<feature type="repeat" description="ANK" evidence="3">
    <location>
        <begin position="812"/>
        <end position="844"/>
    </location>
</feature>
<feature type="repeat" description="ANK" evidence="3">
    <location>
        <begin position="1049"/>
        <end position="1081"/>
    </location>
</feature>
<dbReference type="SUPFAM" id="SSF52540">
    <property type="entry name" value="P-loop containing nucleoside triphosphate hydrolases"/>
    <property type="match status" value="1"/>
</dbReference>
<feature type="repeat" description="ANK" evidence="3">
    <location>
        <begin position="1148"/>
        <end position="1181"/>
    </location>
</feature>
<feature type="domain" description="Nephrocystin 3-like N-terminal" evidence="7">
    <location>
        <begin position="247"/>
        <end position="414"/>
    </location>
</feature>
<dbReference type="Gene3D" id="1.25.40.20">
    <property type="entry name" value="Ankyrin repeat-containing domain"/>
    <property type="match status" value="2"/>
</dbReference>
<comment type="caution">
    <text evidence="8">The sequence shown here is derived from an EMBL/GenBank/DDBJ whole genome shotgun (WGS) entry which is preliminary data.</text>
</comment>
<evidence type="ECO:0000256" key="4">
    <source>
        <dbReference type="SAM" id="MobiDB-lite"/>
    </source>
</evidence>
<dbReference type="Proteomes" id="UP001345691">
    <property type="component" value="Unassembled WGS sequence"/>
</dbReference>
<keyword evidence="9" id="KW-1185">Reference proteome</keyword>
<evidence type="ECO:0000256" key="1">
    <source>
        <dbReference type="ARBA" id="ARBA00022737"/>
    </source>
</evidence>
<dbReference type="InterPro" id="IPR002110">
    <property type="entry name" value="Ankyrin_rpt"/>
</dbReference>
<name>A0ABR0IXH5_9EURO</name>
<evidence type="ECO:0000259" key="6">
    <source>
        <dbReference type="Pfam" id="PF22939"/>
    </source>
</evidence>
<dbReference type="InterPro" id="IPR036770">
    <property type="entry name" value="Ankyrin_rpt-contain_sf"/>
</dbReference>
<feature type="compositionally biased region" description="Low complexity" evidence="4">
    <location>
        <begin position="1259"/>
        <end position="1269"/>
    </location>
</feature>
<evidence type="ECO:0000256" key="2">
    <source>
        <dbReference type="ARBA" id="ARBA00023043"/>
    </source>
</evidence>
<dbReference type="InterPro" id="IPR031348">
    <property type="entry name" value="PigL_N"/>
</dbReference>
<dbReference type="EMBL" id="JAVRRF010000034">
    <property type="protein sequence ID" value="KAK5051220.1"/>
    <property type="molecule type" value="Genomic_DNA"/>
</dbReference>
<evidence type="ECO:0008006" key="10">
    <source>
        <dbReference type="Google" id="ProtNLM"/>
    </source>
</evidence>
<feature type="domain" description="GPI inositol-deacylase winged helix" evidence="6">
    <location>
        <begin position="523"/>
        <end position="603"/>
    </location>
</feature>
<dbReference type="PANTHER" id="PTHR24166">
    <property type="entry name" value="ROLLING PEBBLES, ISOFORM B"/>
    <property type="match status" value="1"/>
</dbReference>
<sequence>MDGVSVASGIAGLISLAIQVSGTITTYYNAIKERSKNVRELLSELELLGHVLSDLRDFLQSKNARGLSFDTNSILQKAISDCRDRIERIGDALKPSDGGRLARAFDKLTWPFEHKDVIQMIQNLRAYRETFHFAVTLENCKLLSQGSDDVRAKLQEILEAWQATQELFVQKGLPNDEASKKAAQLEQIIGLVPMLAKTSDGVNELSQTARLAELREQERRTSDILDWLAPVSWLHKHRDLQLKLAQGTGNSFLQHPDFVSWLDHTSNHDLLCIGGPGAGKSMLCALVVDHLRAKFKRRDVIVTYYYYDYAEQLSQNPTHLARSLLRQLCSARDTVPPCVAEFYQRSRNDVKDQTWFHDLLLVLGQVVATYAQCFIVVDALDEADVQSQRRGLFEVMDAMRNSRGNAMRLLVTARPHILNATSRFHNPVTIDIMAEPQDIRLFLTKAIDDHRDYGFTMDDNLRAQVLDTLCSSANGMFLLPALHIQTILDQITKADVKRTLKHLSTNLTGAFQSTIERISSLAQTRRDLALKTLMWTSHATRPLKVCELQHAMAVRLGDNDLDTDNLPPEQALVACCCGLVVVDPESSNIRLVHRSLEEYLRDHDHGLFGEANLLMTRTCLHYISLDPVKSLPTNNRNDFAAGIEDLPFLTYAALEWGHHAYSTRAEDIRDLALPVLSDHHALLTIARVRDHQSPDFRKWKERAWEWATSHGAGISLASAFGLTQLVQLLIHENKYGLRLDARNLYGSTPLHEAAFNGHDSVAELLLEHGANLLDTNYGSATPLYLAVTQGRLSTIKALLKHGRQQLDIPGPRGFTALHKAAEQGNEEMVATILEAGALVAAHDNHGMTALHLAARRGYLSVSRLLVLHGAIVHVRDKDDLCPLDHAATGGYVELVEYLLENGGSLTHKGHEHWIPLHRAARGGHTKTVAFLLGRSVNVLATDLQGSIPLHLAVRSGKMATVEALLKHDPNVRQVQLSAQDKKGSTPREVAFYTAHYDIHKYLRATEWAITGGEPSNSRSLTGAIERGHLETVRALLDVQPELLESRDEDGQPPLHVAVQEKQIMIIEFLLDCGASIELVGYHGWRALHIAASLGDVDLVNLCLAHGASVNTRTHTQQTPLHKAASSHSVAVLQRLIEAGADLAAMNARGMTALHIAAHQNDIHMIRILVLEYGIDVLARDRLGLTPSMWAERSNHLDVLAFLRAEVKKAKLTRKNVAGLTANRSVSAPDIQELAEALSDAGFDGDSPESSPLPSPAPRPRSAQPAYTTN</sequence>
<feature type="repeat" description="ANK" evidence="3">
    <location>
        <begin position="944"/>
        <end position="976"/>
    </location>
</feature>
<dbReference type="Pfam" id="PF00023">
    <property type="entry name" value="Ank"/>
    <property type="match status" value="1"/>
</dbReference>
<evidence type="ECO:0000313" key="8">
    <source>
        <dbReference type="EMBL" id="KAK5051220.1"/>
    </source>
</evidence>
<feature type="repeat" description="ANK" evidence="3">
    <location>
        <begin position="911"/>
        <end position="943"/>
    </location>
</feature>
<organism evidence="8 9">
    <name type="scientific">Exophiala sideris</name>
    <dbReference type="NCBI Taxonomy" id="1016849"/>
    <lineage>
        <taxon>Eukaryota</taxon>
        <taxon>Fungi</taxon>
        <taxon>Dikarya</taxon>
        <taxon>Ascomycota</taxon>
        <taxon>Pezizomycotina</taxon>
        <taxon>Eurotiomycetes</taxon>
        <taxon>Chaetothyriomycetidae</taxon>
        <taxon>Chaetothyriales</taxon>
        <taxon>Herpotrichiellaceae</taxon>
        <taxon>Exophiala</taxon>
    </lineage>
</organism>
<feature type="repeat" description="ANK" evidence="3">
    <location>
        <begin position="878"/>
        <end position="910"/>
    </location>
</feature>
<feature type="domain" description="Azaphilone pigments biosynthesis cluster protein L N-terminal" evidence="5">
    <location>
        <begin position="1"/>
        <end position="139"/>
    </location>
</feature>
<feature type="repeat" description="ANK" evidence="3">
    <location>
        <begin position="1082"/>
        <end position="1114"/>
    </location>
</feature>
<feature type="repeat" description="ANK" evidence="3">
    <location>
        <begin position="1115"/>
        <end position="1147"/>
    </location>
</feature>
<feature type="repeat" description="ANK" evidence="3">
    <location>
        <begin position="778"/>
        <end position="802"/>
    </location>
</feature>
<dbReference type="InterPro" id="IPR027417">
    <property type="entry name" value="P-loop_NTPase"/>
</dbReference>
<dbReference type="Gene3D" id="3.40.50.300">
    <property type="entry name" value="P-loop containing nucleotide triphosphate hydrolases"/>
    <property type="match status" value="1"/>
</dbReference>
<gene>
    <name evidence="8" type="ORF">LTR69_010246</name>
</gene>
<evidence type="ECO:0000313" key="9">
    <source>
        <dbReference type="Proteomes" id="UP001345691"/>
    </source>
</evidence>
<dbReference type="PANTHER" id="PTHR24166:SF48">
    <property type="entry name" value="PROTEIN VAPYRIN"/>
    <property type="match status" value="1"/>
</dbReference>
<accession>A0ABR0IXH5</accession>
<dbReference type="PROSITE" id="PS50088">
    <property type="entry name" value="ANK_REPEAT"/>
    <property type="match status" value="11"/>
</dbReference>
<dbReference type="PROSITE" id="PS50297">
    <property type="entry name" value="ANK_REP_REGION"/>
    <property type="match status" value="9"/>
</dbReference>
<feature type="repeat" description="ANK" evidence="3">
    <location>
        <begin position="845"/>
        <end position="877"/>
    </location>
</feature>